<name>A0ABV9TGV7_9MICC</name>
<feature type="domain" description="Potassium channel" evidence="2">
    <location>
        <begin position="75"/>
        <end position="154"/>
    </location>
</feature>
<keyword evidence="3" id="KW-0813">Transport</keyword>
<dbReference type="GO" id="GO:0034220">
    <property type="term" value="P:monoatomic ion transmembrane transport"/>
    <property type="evidence" value="ECO:0007669"/>
    <property type="project" value="UniProtKB-KW"/>
</dbReference>
<dbReference type="InterPro" id="IPR013099">
    <property type="entry name" value="K_chnl_dom"/>
</dbReference>
<keyword evidence="4" id="KW-1185">Reference proteome</keyword>
<proteinExistence type="predicted"/>
<accession>A0ABV9TGV7</accession>
<comment type="caution">
    <text evidence="3">The sequence shown here is derived from an EMBL/GenBank/DDBJ whole genome shotgun (WGS) entry which is preliminary data.</text>
</comment>
<evidence type="ECO:0000259" key="2">
    <source>
        <dbReference type="Pfam" id="PF07885"/>
    </source>
</evidence>
<dbReference type="EMBL" id="JBHSIW010000007">
    <property type="protein sequence ID" value="MFC4902788.1"/>
    <property type="molecule type" value="Genomic_DNA"/>
</dbReference>
<reference evidence="4" key="1">
    <citation type="journal article" date="2019" name="Int. J. Syst. Evol. Microbiol.">
        <title>The Global Catalogue of Microorganisms (GCM) 10K type strain sequencing project: providing services to taxonomists for standard genome sequencing and annotation.</title>
        <authorList>
            <consortium name="The Broad Institute Genomics Platform"/>
            <consortium name="The Broad Institute Genome Sequencing Center for Infectious Disease"/>
            <person name="Wu L."/>
            <person name="Ma J."/>
        </authorList>
    </citation>
    <scope>NUCLEOTIDE SEQUENCE [LARGE SCALE GENOMIC DNA]</scope>
    <source>
        <strain evidence="4">CGMCC 4.6946</strain>
    </source>
</reference>
<dbReference type="RefSeq" id="WP_277549628.1">
    <property type="nucleotide sequence ID" value="NZ_JARAMH010000001.1"/>
</dbReference>
<sequence>MEIVFTALGVGLLVVTVVEALWTTLWVDGAAGPVTSRVTSWAWVAVRRLGRGRHRLLSMCGPMILIGTVVGWVLALWAGWVLLFAADPQSLADTRDGGNATWPGRIWFVGYTLFTVGNGDFSPKDGMWQVLAGLVSASGMFLVTLSVTYLLSVVSAVVNKRAFASSVHSLGRTGAEVVLAGWNGHDLHPLDRQLAELTSQLSKLTEQYLSYPVLLYYHAARAQKSPALAVGVFDDALTLLRFGVPTEARPDEAELTAARTTVDSFLDTLEAAFIPAADQAPPHPELERLRAAGIPIVEEAEFSEAVDGLDGRRRSLLGLVRHDGWTWWKD</sequence>
<keyword evidence="1" id="KW-0812">Transmembrane</keyword>
<keyword evidence="3" id="KW-0407">Ion channel</keyword>
<gene>
    <name evidence="3" type="ORF">ACFPCS_04315</name>
</gene>
<keyword evidence="1" id="KW-1133">Transmembrane helix</keyword>
<dbReference type="Pfam" id="PF07885">
    <property type="entry name" value="Ion_trans_2"/>
    <property type="match status" value="1"/>
</dbReference>
<evidence type="ECO:0000256" key="1">
    <source>
        <dbReference type="SAM" id="Phobius"/>
    </source>
</evidence>
<keyword evidence="1" id="KW-0472">Membrane</keyword>
<evidence type="ECO:0000313" key="3">
    <source>
        <dbReference type="EMBL" id="MFC4902788.1"/>
    </source>
</evidence>
<feature type="transmembrane region" description="Helical" evidence="1">
    <location>
        <begin position="62"/>
        <end position="86"/>
    </location>
</feature>
<dbReference type="Gene3D" id="1.10.287.70">
    <property type="match status" value="1"/>
</dbReference>
<feature type="transmembrane region" description="Helical" evidence="1">
    <location>
        <begin position="127"/>
        <end position="151"/>
    </location>
</feature>
<organism evidence="3 4">
    <name type="scientific">Kocuria oceani</name>
    <dbReference type="NCBI Taxonomy" id="988827"/>
    <lineage>
        <taxon>Bacteria</taxon>
        <taxon>Bacillati</taxon>
        <taxon>Actinomycetota</taxon>
        <taxon>Actinomycetes</taxon>
        <taxon>Micrococcales</taxon>
        <taxon>Micrococcaceae</taxon>
        <taxon>Kocuria</taxon>
    </lineage>
</organism>
<protein>
    <submittedName>
        <fullName evidence="3">Potassium channel family protein</fullName>
    </submittedName>
</protein>
<dbReference type="Proteomes" id="UP001595797">
    <property type="component" value="Unassembled WGS sequence"/>
</dbReference>
<keyword evidence="3" id="KW-0406">Ion transport</keyword>
<dbReference type="SUPFAM" id="SSF81324">
    <property type="entry name" value="Voltage-gated potassium channels"/>
    <property type="match status" value="1"/>
</dbReference>
<evidence type="ECO:0000313" key="4">
    <source>
        <dbReference type="Proteomes" id="UP001595797"/>
    </source>
</evidence>